<sequence>MQPFVSVIGTTFIDCKGFAAQAYQPDGRNLGSIQFVHGGVGRNVAENLANLEVPTGFVSSVDRTGLGDEVLARLARVNVETKYVQACEKEGMGMWLAILNENGDLAGSISQMPNLGALEAAVKRHGDALVSESTHIVLEIDLTEAIARETLTVARCHNIPVYGIPGNLDIVQKHPDLLDGMEGFICNNFEADQLLGIDFTHLGRADQQAALAAFAEKHGLRQFVVTLGENGSVFYDSRTKEAGYQSVFPVKMVDSSGAGDAFFSGTVMGLVRGLTLAEAVVCGTKVAAWTIESPENNCQTLSVKMQADEVFQQLFVK</sequence>
<dbReference type="Gene3D" id="3.40.1190.20">
    <property type="match status" value="1"/>
</dbReference>
<dbReference type="EC" id="2.7.1.83" evidence="4"/>
<evidence type="ECO:0000259" key="3">
    <source>
        <dbReference type="Pfam" id="PF00294"/>
    </source>
</evidence>
<keyword evidence="2 4" id="KW-0418">Kinase</keyword>
<feature type="domain" description="Carbohydrate kinase PfkB" evidence="3">
    <location>
        <begin position="4"/>
        <end position="294"/>
    </location>
</feature>
<dbReference type="AlphaFoldDB" id="A0A0U5BEM8"/>
<dbReference type="GO" id="GO:0050225">
    <property type="term" value="F:pseudouridine kinase activity"/>
    <property type="evidence" value="ECO:0007669"/>
    <property type="project" value="UniProtKB-EC"/>
</dbReference>
<dbReference type="Proteomes" id="UP000217696">
    <property type="component" value="Chromosome"/>
</dbReference>
<evidence type="ECO:0000313" key="4">
    <source>
        <dbReference type="EMBL" id="BAU28711.1"/>
    </source>
</evidence>
<dbReference type="RefSeq" id="WP_096466437.1">
    <property type="nucleotide sequence ID" value="NZ_AP017312.1"/>
</dbReference>
<evidence type="ECO:0000256" key="2">
    <source>
        <dbReference type="ARBA" id="ARBA00022777"/>
    </source>
</evidence>
<evidence type="ECO:0000256" key="1">
    <source>
        <dbReference type="ARBA" id="ARBA00022679"/>
    </source>
</evidence>
<accession>A0A0U5BEM8</accession>
<dbReference type="InterPro" id="IPR011611">
    <property type="entry name" value="PfkB_dom"/>
</dbReference>
<keyword evidence="1 4" id="KW-0808">Transferase</keyword>
<dbReference type="PANTHER" id="PTHR10584:SF166">
    <property type="entry name" value="RIBOKINASE"/>
    <property type="match status" value="1"/>
</dbReference>
<organism evidence="4 5">
    <name type="scientific">Aneurinibacillus soli</name>
    <dbReference type="NCBI Taxonomy" id="1500254"/>
    <lineage>
        <taxon>Bacteria</taxon>
        <taxon>Bacillati</taxon>
        <taxon>Bacillota</taxon>
        <taxon>Bacilli</taxon>
        <taxon>Bacillales</taxon>
        <taxon>Paenibacillaceae</taxon>
        <taxon>Aneurinibacillus group</taxon>
        <taxon>Aneurinibacillus</taxon>
    </lineage>
</organism>
<dbReference type="EMBL" id="AP017312">
    <property type="protein sequence ID" value="BAU28711.1"/>
    <property type="molecule type" value="Genomic_DNA"/>
</dbReference>
<reference evidence="4 5" key="1">
    <citation type="submission" date="2015-12" db="EMBL/GenBank/DDBJ databases">
        <title>Genome sequence of Aneurinibacillus soli.</title>
        <authorList>
            <person name="Lee J.S."/>
            <person name="Lee K.C."/>
            <person name="Kim K.K."/>
            <person name="Lee B.W."/>
        </authorList>
    </citation>
    <scope>NUCLEOTIDE SEQUENCE [LARGE SCALE GENOMIC DNA]</scope>
    <source>
        <strain evidence="4 5">CB4</strain>
    </source>
</reference>
<gene>
    <name evidence="4" type="primary">psuK</name>
    <name evidence="4" type="ORF">CB4_02886</name>
</gene>
<name>A0A0U5BEM8_9BACL</name>
<protein>
    <submittedName>
        <fullName evidence="4">Pseudouridine kinase</fullName>
        <ecNumber evidence="4">2.7.1.83</ecNumber>
    </submittedName>
</protein>
<dbReference type="OrthoDB" id="9806249at2"/>
<keyword evidence="5" id="KW-1185">Reference proteome</keyword>
<evidence type="ECO:0000313" key="5">
    <source>
        <dbReference type="Proteomes" id="UP000217696"/>
    </source>
</evidence>
<dbReference type="Pfam" id="PF00294">
    <property type="entry name" value="PfkB"/>
    <property type="match status" value="1"/>
</dbReference>
<proteinExistence type="predicted"/>
<dbReference type="SUPFAM" id="SSF53613">
    <property type="entry name" value="Ribokinase-like"/>
    <property type="match status" value="1"/>
</dbReference>
<dbReference type="KEGG" id="asoc:CB4_02886"/>
<dbReference type="PANTHER" id="PTHR10584">
    <property type="entry name" value="SUGAR KINASE"/>
    <property type="match status" value="1"/>
</dbReference>
<dbReference type="InterPro" id="IPR029056">
    <property type="entry name" value="Ribokinase-like"/>
</dbReference>